<dbReference type="RefSeq" id="XP_013251306.1">
    <property type="nucleotide sequence ID" value="XM_013395852.1"/>
</dbReference>
<feature type="coiled-coil region" evidence="1">
    <location>
        <begin position="276"/>
        <end position="334"/>
    </location>
</feature>
<evidence type="ECO:0000256" key="2">
    <source>
        <dbReference type="SAM" id="MobiDB-lite"/>
    </source>
</evidence>
<evidence type="ECO:0000256" key="3">
    <source>
        <dbReference type="SAM" id="Phobius"/>
    </source>
</evidence>
<feature type="region of interest" description="Disordered" evidence="2">
    <location>
        <begin position="1332"/>
        <end position="1399"/>
    </location>
</feature>
<accession>U6GIP6</accession>
<protein>
    <submittedName>
        <fullName evidence="4">Myosin heavy chain, putative</fullName>
    </submittedName>
</protein>
<feature type="region of interest" description="Disordered" evidence="2">
    <location>
        <begin position="736"/>
        <end position="773"/>
    </location>
</feature>
<feature type="compositionally biased region" description="Basic and acidic residues" evidence="2">
    <location>
        <begin position="1363"/>
        <end position="1384"/>
    </location>
</feature>
<feature type="coiled-coil region" evidence="1">
    <location>
        <begin position="567"/>
        <end position="605"/>
    </location>
</feature>
<keyword evidence="3" id="KW-0812">Transmembrane</keyword>
<feature type="region of interest" description="Disordered" evidence="2">
    <location>
        <begin position="990"/>
        <end position="1040"/>
    </location>
</feature>
<feature type="compositionally biased region" description="Low complexity" evidence="2">
    <location>
        <begin position="994"/>
        <end position="1015"/>
    </location>
</feature>
<feature type="compositionally biased region" description="Low complexity" evidence="2">
    <location>
        <begin position="1029"/>
        <end position="1040"/>
    </location>
</feature>
<feature type="compositionally biased region" description="Low complexity" evidence="2">
    <location>
        <begin position="745"/>
        <end position="762"/>
    </location>
</feature>
<feature type="compositionally biased region" description="Polar residues" evidence="2">
    <location>
        <begin position="764"/>
        <end position="773"/>
    </location>
</feature>
<feature type="compositionally biased region" description="Acidic residues" evidence="2">
    <location>
        <begin position="1125"/>
        <end position="1138"/>
    </location>
</feature>
<dbReference type="VEuPathDB" id="ToxoDB:EAH_00007460"/>
<dbReference type="GeneID" id="25268816"/>
<evidence type="ECO:0000313" key="4">
    <source>
        <dbReference type="EMBL" id="CDI78464.1"/>
    </source>
</evidence>
<keyword evidence="5" id="KW-1185">Reference proteome</keyword>
<feature type="compositionally biased region" description="Low complexity" evidence="2">
    <location>
        <begin position="1183"/>
        <end position="1197"/>
    </location>
</feature>
<dbReference type="OrthoDB" id="346999at2759"/>
<reference evidence="4" key="2">
    <citation type="submission" date="2013-10" db="EMBL/GenBank/DDBJ databases">
        <authorList>
            <person name="Aslett M."/>
        </authorList>
    </citation>
    <scope>NUCLEOTIDE SEQUENCE</scope>
    <source>
        <strain evidence="4">Houghton</strain>
    </source>
</reference>
<dbReference type="OMA" id="TSGQAQW"/>
<feature type="region of interest" description="Disordered" evidence="2">
    <location>
        <begin position="1180"/>
        <end position="1233"/>
    </location>
</feature>
<feature type="coiled-coil region" evidence="1">
    <location>
        <begin position="1042"/>
        <end position="1073"/>
    </location>
</feature>
<keyword evidence="3" id="KW-0472">Membrane</keyword>
<feature type="compositionally biased region" description="Acidic residues" evidence="2">
    <location>
        <begin position="1224"/>
        <end position="1233"/>
    </location>
</feature>
<dbReference type="Proteomes" id="UP000018050">
    <property type="component" value="Unassembled WGS sequence"/>
</dbReference>
<feature type="transmembrane region" description="Helical" evidence="3">
    <location>
        <begin position="1147"/>
        <end position="1170"/>
    </location>
</feature>
<evidence type="ECO:0000256" key="1">
    <source>
        <dbReference type="SAM" id="Coils"/>
    </source>
</evidence>
<proteinExistence type="predicted"/>
<feature type="compositionally biased region" description="Gly residues" evidence="2">
    <location>
        <begin position="1114"/>
        <end position="1124"/>
    </location>
</feature>
<sequence>MAPPRWRCMLIAALEVAIAGLPIILGSAVAGAGVQQDDLSVRSFAQRLALTANDAKLDRWQTEVDQGIASFQDGLKKGYPAKPTRDSLHGKSRFALKDTPGEVFRFSRVASPRIFDFEALSGPTKRMVDADVFYKDAQVLEDPLKDAAAMVARAGELLEGLKALGPKLREDVDVMTAKSAHTLELLKRGLAAEKLKILAQYESQATAELEAAKKVVESIQRADGTVVKATAEAGRLLRLAGQQIEGIGQEAASVRKALRNVEVQFSHHVASSGAEMNSSVQHMKRAEEELASLSKTFQEGMAELKRRKAMLQLIEEAERSLQQVEDELRTLVGLGLSAGQIRKDAQAAEAARDSLALQQLLLRAGDGTLRVGEAVGGAEAMLADFALRVQAVDSMVASVQSAALKARGVSAAEQLRSRAQQVQLKLQEKALQATNALAAVKEEVSRQLRLHLGDYEKAIEDGDAWVRQAAQQHKMLNAALLAREEESAGARKAAEQFSKMLMEDVEEAQNKVTSGQAQWPALEAQYSFESRRAAAERLMEEAQAAAGKAAAAFRSVERQATDFFAEAAQTIEDLKKLEKKVHDLAEAARTQHADLLKEQQRLEAAGAASAAAAGAEAAAARDRAETAVKIGQRFAQQRLDVAQQVEETKAVLEEMGKRLLQKPGAASGKGSKGGAQGDDALSTKEILTRYGNKANEHLKYAQQHLDRAKEVKLQVLKVQQTLQGDVKDLRTALKATSVRQRVQDSSSGSQPSTPAPPASGGADQQWQSSSKGLSDTLERRIGHLTALAAELQKQQEASHKQQREAQKAAANLRLAGLRAVVGEGSQVSSELEAQEMQAALDAADAVAADVVKKAKVLEEGLLLFQEQEGGSNALNQVLEEVLIELANLLKTTENKLGDVMQLGVPAFETLVQSAHNAAEALHAERKAAAAEGKSADPDSAAAAEFAAADTRARQLGEFLSGEAEEVEVCAKHLISTLVELQTFRDSHGLAAATQQPRSSNQRRNSSSSNAGVVSSTPGVVAGPRSRRLGASSNGAATAGASVEDLQQQAVDLKGRAEEAVAGLKARMQHLQALRDMGTDAPPALAAASYGAAAKSYLIPDTSSKPDDSAADTGAGAGTGDGSGSGEEEEQGKEEEDERTEGTTSPRLYLAVGIASGLLLLLGLSGCGLYARRQRARRLKSLKQGVSTSTTHQHTTGGDPPGDGGPFSSPTRDFDEATHGGGTAAEEEEVGGWGEEEQMKQAALGEPLGTVVTAVAAPEAVMGGLETGKTETTRRQYFVDEHHTVARELSHSQPPRCRTPLVFFCSTPKDLRSPRADINTAGTAVRTPRLWESKHREGSFRGRSASPTMGHHRQQYVQQQQQQEQEHSRRARQLENLEAAVKLEQETQDSEASSGSLHVV</sequence>
<evidence type="ECO:0000313" key="5">
    <source>
        <dbReference type="Proteomes" id="UP000018050"/>
    </source>
</evidence>
<organism evidence="4 5">
    <name type="scientific">Eimeria acervulina</name>
    <name type="common">Coccidian parasite</name>
    <dbReference type="NCBI Taxonomy" id="5801"/>
    <lineage>
        <taxon>Eukaryota</taxon>
        <taxon>Sar</taxon>
        <taxon>Alveolata</taxon>
        <taxon>Apicomplexa</taxon>
        <taxon>Conoidasida</taxon>
        <taxon>Coccidia</taxon>
        <taxon>Eucoccidiorida</taxon>
        <taxon>Eimeriorina</taxon>
        <taxon>Eimeriidae</taxon>
        <taxon>Eimeria</taxon>
    </lineage>
</organism>
<feature type="region of interest" description="Disordered" evidence="2">
    <location>
        <begin position="1100"/>
        <end position="1144"/>
    </location>
</feature>
<feature type="coiled-coil region" evidence="1">
    <location>
        <begin position="774"/>
        <end position="811"/>
    </location>
</feature>
<feature type="compositionally biased region" description="Polar residues" evidence="2">
    <location>
        <begin position="1389"/>
        <end position="1399"/>
    </location>
</feature>
<keyword evidence="3" id="KW-1133">Transmembrane helix</keyword>
<keyword evidence="1" id="KW-0175">Coiled coil</keyword>
<gene>
    <name evidence="4" type="ORF">EAH_00007460</name>
</gene>
<reference evidence="4" key="1">
    <citation type="submission" date="2013-10" db="EMBL/GenBank/DDBJ databases">
        <title>Genomic analysis of the causative agents of coccidiosis in chickens.</title>
        <authorList>
            <person name="Reid A.J."/>
            <person name="Blake D."/>
            <person name="Billington K."/>
            <person name="Browne H."/>
            <person name="Dunn M."/>
            <person name="Hung S."/>
            <person name="Kawahara F."/>
            <person name="Miranda-Saavedra D."/>
            <person name="Mourier T."/>
            <person name="Nagra H."/>
            <person name="Otto T.D."/>
            <person name="Rawlings N."/>
            <person name="Sanchez A."/>
            <person name="Sanders M."/>
            <person name="Subramaniam C."/>
            <person name="Tay Y."/>
            <person name="Dear P."/>
            <person name="Doerig C."/>
            <person name="Gruber A."/>
            <person name="Parkinson J."/>
            <person name="Shirley M."/>
            <person name="Wan K.L."/>
            <person name="Berriman M."/>
            <person name="Tomley F."/>
            <person name="Pain A."/>
        </authorList>
    </citation>
    <scope>NUCLEOTIDE SEQUENCE</scope>
    <source>
        <strain evidence="4">Houghton</strain>
    </source>
</reference>
<dbReference type="EMBL" id="HG670873">
    <property type="protein sequence ID" value="CDI78464.1"/>
    <property type="molecule type" value="Genomic_DNA"/>
</dbReference>
<name>U6GIP6_EIMAC</name>